<accession>A0A835DPB8</accession>
<feature type="region of interest" description="Disordered" evidence="1">
    <location>
        <begin position="736"/>
        <end position="785"/>
    </location>
</feature>
<dbReference type="GO" id="GO:0003677">
    <property type="term" value="F:DNA binding"/>
    <property type="evidence" value="ECO:0007669"/>
    <property type="project" value="InterPro"/>
</dbReference>
<protein>
    <recommendedName>
        <fullName evidence="4">DUF4283 domain-containing protein</fullName>
    </recommendedName>
</protein>
<reference evidence="2 3" key="1">
    <citation type="submission" date="2020-04" db="EMBL/GenBank/DDBJ databases">
        <title>Plant Genome Project.</title>
        <authorList>
            <person name="Zhang R.-G."/>
        </authorList>
    </citation>
    <scope>NUCLEOTIDE SEQUENCE [LARGE SCALE GENOMIC DNA]</scope>
    <source>
        <strain evidence="2">YNK0</strain>
        <tissue evidence="2">Leaf</tissue>
    </source>
</reference>
<sequence length="1046" mass="115496">MRRIVLRRFAVEAKVFELLEVNNKEGRWLKISESCRRGHRSYFWVPEGTIQWMAKLVLECLVNNGYCFKKFGGEGISILGEKRNNSRGEYMVFQSFLRNGRGGNLYVPRGGNNAGWKAFVDALWTFRPRASIGREVDSQQHEVSKIVVDFDAGMFHHWADAVVCTLSKAGTRPIWAEVVHLLEHLVSVEPNITIFPFEPDRAIFHPRQRSTVFRICNNQGFYLGSGIEVGFHKWWPALNALSYTGLSQTRWIALKGIPFHLWVPSVFSQIGQICGTLVDIHPSTKDFTDLVAAKIQIRGDFCKVSSDTTEVWQRSSLVRDEHFSGEPRGGIGVEAGSIEINQRSDLQNTNCGRHGKRTWRNRRRNVRRKKWRAQRREEGETLWRPAQTMLEKGDLKCLAEIGGDRAGTMHIIPTGVTNPTVSEERGFSEFMGLKDGPLNTEGLSSVGPLKGSKSLGVTGLRLLGSAGSILSPVDSFRVEPVGLMGSVSPEADLIKNLGLAEPTNSSSEDFLSGVSGRLGWPDLGASISSEGKLSQFQKSSAEIEHKTGGGSEEANSGEDLERYRQRAVHEGAKDLSSGKDQFVGGNSSQWKAIEKGGNVSRTDSAGKVQVRLGPSVDCYKQVYRRRVKFSDRGSSRMGFHSIPRLKSIVIKPTPSLLSTGSKIPTSSVSSKGRFRLLRRSCSGDSLGSSSEIVAKSRNKKFGAEEMEIEDILRGNWEGLSRQDGVIEQSASYREEAGLSQSGAVVRDSVDFEPDSPTGDGVSLIDQDNQSADMETSSQGSSDEEGLWRMQDAAMEAEGANCVDLENYVDGYKGMEAKKGRLSGSEILAKVTSSVEVSKALGLRFAGGEEQARDFFTELEYREEMRIVSWNVRGLGRGERRLDVRVLLRKLKPDIIALQETKLEEMNDRVVSEMWDNRQANWELVALMGASGEWEMGLSGSSHRECGLISSSALRVVPLYSSGKSLEGRFWEAASEDSDLEHYTPLVFKVMMPESKEEEQGSGGLDRSQPATQAEAEVVGAKENACLVSGASHFSTQELDPQASGEV</sequence>
<dbReference type="PANTHER" id="PTHR34427">
    <property type="entry name" value="DUF4283 DOMAIN PROTEIN"/>
    <property type="match status" value="1"/>
</dbReference>
<proteinExistence type="predicted"/>
<dbReference type="GO" id="GO:0004519">
    <property type="term" value="F:endonuclease activity"/>
    <property type="evidence" value="ECO:0007669"/>
    <property type="project" value="InterPro"/>
</dbReference>
<dbReference type="EMBL" id="JABCRI010000004">
    <property type="protein sequence ID" value="KAF8407524.1"/>
    <property type="molecule type" value="Genomic_DNA"/>
</dbReference>
<organism evidence="2 3">
    <name type="scientific">Tetracentron sinense</name>
    <name type="common">Spur-leaf</name>
    <dbReference type="NCBI Taxonomy" id="13715"/>
    <lineage>
        <taxon>Eukaryota</taxon>
        <taxon>Viridiplantae</taxon>
        <taxon>Streptophyta</taxon>
        <taxon>Embryophyta</taxon>
        <taxon>Tracheophyta</taxon>
        <taxon>Spermatophyta</taxon>
        <taxon>Magnoliopsida</taxon>
        <taxon>Trochodendrales</taxon>
        <taxon>Trochodendraceae</taxon>
        <taxon>Tetracentron</taxon>
    </lineage>
</organism>
<dbReference type="InterPro" id="IPR036691">
    <property type="entry name" value="Endo/exonu/phosph_ase_sf"/>
</dbReference>
<feature type="region of interest" description="Disordered" evidence="1">
    <location>
        <begin position="994"/>
        <end position="1016"/>
    </location>
</feature>
<dbReference type="Gene3D" id="3.60.10.10">
    <property type="entry name" value="Endonuclease/exonuclease/phosphatase"/>
    <property type="match status" value="1"/>
</dbReference>
<dbReference type="GO" id="GO:0006281">
    <property type="term" value="P:DNA repair"/>
    <property type="evidence" value="ECO:0007669"/>
    <property type="project" value="InterPro"/>
</dbReference>
<evidence type="ECO:0008006" key="4">
    <source>
        <dbReference type="Google" id="ProtNLM"/>
    </source>
</evidence>
<keyword evidence="3" id="KW-1185">Reference proteome</keyword>
<dbReference type="Proteomes" id="UP000655225">
    <property type="component" value="Unassembled WGS sequence"/>
</dbReference>
<gene>
    <name evidence="2" type="ORF">HHK36_006658</name>
</gene>
<feature type="compositionally biased region" description="Polar residues" evidence="1">
    <location>
        <begin position="765"/>
        <end position="780"/>
    </location>
</feature>
<feature type="region of interest" description="Disordered" evidence="1">
    <location>
        <begin position="536"/>
        <end position="559"/>
    </location>
</feature>
<dbReference type="AlphaFoldDB" id="A0A835DPB8"/>
<comment type="caution">
    <text evidence="2">The sequence shown here is derived from an EMBL/GenBank/DDBJ whole genome shotgun (WGS) entry which is preliminary data.</text>
</comment>
<name>A0A835DPB8_TETSI</name>
<dbReference type="InterPro" id="IPR020847">
    <property type="entry name" value="AP_endonuclease_F1_BS"/>
</dbReference>
<evidence type="ECO:0000313" key="2">
    <source>
        <dbReference type="EMBL" id="KAF8407524.1"/>
    </source>
</evidence>
<dbReference type="SUPFAM" id="SSF56219">
    <property type="entry name" value="DNase I-like"/>
    <property type="match status" value="1"/>
</dbReference>
<evidence type="ECO:0000256" key="1">
    <source>
        <dbReference type="SAM" id="MobiDB-lite"/>
    </source>
</evidence>
<dbReference type="PROSITE" id="PS00726">
    <property type="entry name" value="AP_NUCLEASE_F1_1"/>
    <property type="match status" value="1"/>
</dbReference>
<dbReference type="PANTHER" id="PTHR34427:SF5">
    <property type="entry name" value="DUF4283 DOMAIN-CONTAINING PROTEIN"/>
    <property type="match status" value="1"/>
</dbReference>
<dbReference type="OrthoDB" id="2423964at2759"/>
<evidence type="ECO:0000313" key="3">
    <source>
        <dbReference type="Proteomes" id="UP000655225"/>
    </source>
</evidence>